<evidence type="ECO:0000256" key="4">
    <source>
        <dbReference type="ARBA" id="ARBA00022692"/>
    </source>
</evidence>
<keyword evidence="7" id="KW-0675">Receptor</keyword>
<sequence length="571" mass="65847">MLFKSSFSISLLRFSDDLPYPYPEEHQLFLIDLACEGWEAILKKAEEYRFFRHPFRWLVIKNNYTNLDYLESLEITIDSQFFIAEKNEGVIYLETAYKITAEWGLLWMDIGRWVKDNGFEYFNELIISRNRSDLMGVTINTTMVLADKNSINHMLDYVDIEVDFISKANYIYIHHLMNMINATGGLILTDTWGVLDPETGMFTGMIGDLQRELAEIGGIVSFVTAQRLPVVDYVSPTTPTIARFIFRAPPLSYVSNIFTLPFEYMVWICFFLLTIFTALVIYIIVYFEWKNPKYLQEEDPQQVTRLRANFFDSLMVQIGGICQQGSDTEPRSMAGRTALIFSFVALMFLYTSFSANIVALLQTSSDSIKTLQDLLYSNIRLGVEGTPYSRYIFSHETEPIRKALYEEKIAIKGQPPNFLTAEIGVARLRQEFFAFHCEVGTCYKIISDTFLEHEKCGLTEVAFFQAAEPWLPMRKNSTYSEILKVGFRKIQERGVRHREIVRFFTKKPACSGQGSTFVSVGLIDCYFGFFIFGIGVACAIALLVLEILAEKYNIMIILRARLNALFFRRRP</sequence>
<keyword evidence="5 9" id="KW-1133">Transmembrane helix</keyword>
<gene>
    <name evidence="12" type="ORF">ILUMI_04649</name>
</gene>
<dbReference type="EMBL" id="VTPC01001564">
    <property type="protein sequence ID" value="KAF2901528.1"/>
    <property type="molecule type" value="Genomic_DNA"/>
</dbReference>
<evidence type="ECO:0000256" key="3">
    <source>
        <dbReference type="ARBA" id="ARBA00022475"/>
    </source>
</evidence>
<dbReference type="InterPro" id="IPR001320">
    <property type="entry name" value="Iontro_rcpt_C"/>
</dbReference>
<keyword evidence="8" id="KW-0325">Glycoprotein</keyword>
<dbReference type="InterPro" id="IPR057074">
    <property type="entry name" value="IR75A_N"/>
</dbReference>
<evidence type="ECO:0000256" key="2">
    <source>
        <dbReference type="ARBA" id="ARBA00008685"/>
    </source>
</evidence>
<feature type="domain" description="Ionotropic glutamate receptor C-terminal" evidence="10">
    <location>
        <begin position="265"/>
        <end position="535"/>
    </location>
</feature>
<feature type="transmembrane region" description="Helical" evidence="9">
    <location>
        <begin position="338"/>
        <end position="361"/>
    </location>
</feature>
<comment type="caution">
    <text evidence="12">The sequence shown here is derived from an EMBL/GenBank/DDBJ whole genome shotgun (WGS) entry which is preliminary data.</text>
</comment>
<dbReference type="Pfam" id="PF24576">
    <property type="entry name" value="IR75A_N"/>
    <property type="match status" value="1"/>
</dbReference>
<evidence type="ECO:0000256" key="1">
    <source>
        <dbReference type="ARBA" id="ARBA00004651"/>
    </source>
</evidence>
<dbReference type="PANTHER" id="PTHR42643:SF33">
    <property type="entry name" value="GLUTAMATE RECEPTOR 2-LIKE PROTEIN"/>
    <property type="match status" value="1"/>
</dbReference>
<dbReference type="OrthoDB" id="6117597at2759"/>
<dbReference type="InterPro" id="IPR052192">
    <property type="entry name" value="Insect_Ionotropic_Sensory_Rcpt"/>
</dbReference>
<evidence type="ECO:0000256" key="7">
    <source>
        <dbReference type="ARBA" id="ARBA00023170"/>
    </source>
</evidence>
<keyword evidence="4 9" id="KW-0812">Transmembrane</keyword>
<organism evidence="12 13">
    <name type="scientific">Ignelater luminosus</name>
    <name type="common">Cucubano</name>
    <name type="synonym">Pyrophorus luminosus</name>
    <dbReference type="NCBI Taxonomy" id="2038154"/>
    <lineage>
        <taxon>Eukaryota</taxon>
        <taxon>Metazoa</taxon>
        <taxon>Ecdysozoa</taxon>
        <taxon>Arthropoda</taxon>
        <taxon>Hexapoda</taxon>
        <taxon>Insecta</taxon>
        <taxon>Pterygota</taxon>
        <taxon>Neoptera</taxon>
        <taxon>Endopterygota</taxon>
        <taxon>Coleoptera</taxon>
        <taxon>Polyphaga</taxon>
        <taxon>Elateriformia</taxon>
        <taxon>Elateroidea</taxon>
        <taxon>Elateridae</taxon>
        <taxon>Agrypninae</taxon>
        <taxon>Pyrophorini</taxon>
        <taxon>Ignelater</taxon>
    </lineage>
</organism>
<evidence type="ECO:0000313" key="12">
    <source>
        <dbReference type="EMBL" id="KAF2901528.1"/>
    </source>
</evidence>
<keyword evidence="6 9" id="KW-0472">Membrane</keyword>
<dbReference type="Gene3D" id="3.40.190.10">
    <property type="entry name" value="Periplasmic binding protein-like II"/>
    <property type="match status" value="1"/>
</dbReference>
<reference evidence="12" key="1">
    <citation type="submission" date="2019-08" db="EMBL/GenBank/DDBJ databases">
        <title>The genome of the North American firefly Photinus pyralis.</title>
        <authorList>
            <consortium name="Photinus pyralis genome working group"/>
            <person name="Fallon T.R."/>
            <person name="Sander Lower S.E."/>
            <person name="Weng J.-K."/>
        </authorList>
    </citation>
    <scope>NUCLEOTIDE SEQUENCE</scope>
    <source>
        <strain evidence="12">TRF0915ILg1</strain>
        <tissue evidence="12">Whole body</tissue>
    </source>
</reference>
<feature type="transmembrane region" description="Helical" evidence="9">
    <location>
        <begin position="526"/>
        <end position="549"/>
    </location>
</feature>
<comment type="similarity">
    <text evidence="2">Belongs to the glutamate-gated ion channel (TC 1.A.10.1) family.</text>
</comment>
<evidence type="ECO:0000256" key="6">
    <source>
        <dbReference type="ARBA" id="ARBA00023136"/>
    </source>
</evidence>
<evidence type="ECO:0000256" key="9">
    <source>
        <dbReference type="SAM" id="Phobius"/>
    </source>
</evidence>
<dbReference type="Proteomes" id="UP000801492">
    <property type="component" value="Unassembled WGS sequence"/>
</dbReference>
<dbReference type="Gene3D" id="1.10.287.70">
    <property type="match status" value="1"/>
</dbReference>
<protein>
    <submittedName>
        <fullName evidence="12">Uncharacterized protein</fullName>
    </submittedName>
</protein>
<dbReference type="AlphaFoldDB" id="A0A8K0GKX6"/>
<keyword evidence="13" id="KW-1185">Reference proteome</keyword>
<feature type="domain" description="Ionotropic receptor 75a N-terminal" evidence="11">
    <location>
        <begin position="32"/>
        <end position="144"/>
    </location>
</feature>
<feature type="transmembrane region" description="Helical" evidence="9">
    <location>
        <begin position="264"/>
        <end position="287"/>
    </location>
</feature>
<evidence type="ECO:0000313" key="13">
    <source>
        <dbReference type="Proteomes" id="UP000801492"/>
    </source>
</evidence>
<accession>A0A8K0GKX6</accession>
<proteinExistence type="inferred from homology"/>
<dbReference type="GO" id="GO:0005886">
    <property type="term" value="C:plasma membrane"/>
    <property type="evidence" value="ECO:0007669"/>
    <property type="project" value="UniProtKB-SubCell"/>
</dbReference>
<comment type="subcellular location">
    <subcellularLocation>
        <location evidence="1">Cell membrane</location>
        <topology evidence="1">Multi-pass membrane protein</topology>
    </subcellularLocation>
</comment>
<dbReference type="GO" id="GO:0050906">
    <property type="term" value="P:detection of stimulus involved in sensory perception"/>
    <property type="evidence" value="ECO:0007669"/>
    <property type="project" value="UniProtKB-ARBA"/>
</dbReference>
<dbReference type="GO" id="GO:0015276">
    <property type="term" value="F:ligand-gated monoatomic ion channel activity"/>
    <property type="evidence" value="ECO:0007669"/>
    <property type="project" value="InterPro"/>
</dbReference>
<name>A0A8K0GKX6_IGNLU</name>
<dbReference type="SUPFAM" id="SSF53850">
    <property type="entry name" value="Periplasmic binding protein-like II"/>
    <property type="match status" value="1"/>
</dbReference>
<evidence type="ECO:0000256" key="8">
    <source>
        <dbReference type="ARBA" id="ARBA00023180"/>
    </source>
</evidence>
<evidence type="ECO:0000256" key="5">
    <source>
        <dbReference type="ARBA" id="ARBA00022989"/>
    </source>
</evidence>
<dbReference type="Pfam" id="PF00060">
    <property type="entry name" value="Lig_chan"/>
    <property type="match status" value="1"/>
</dbReference>
<evidence type="ECO:0000259" key="10">
    <source>
        <dbReference type="Pfam" id="PF00060"/>
    </source>
</evidence>
<dbReference type="PANTHER" id="PTHR42643">
    <property type="entry name" value="IONOTROPIC RECEPTOR 20A-RELATED"/>
    <property type="match status" value="1"/>
</dbReference>
<evidence type="ECO:0000259" key="11">
    <source>
        <dbReference type="Pfam" id="PF24576"/>
    </source>
</evidence>
<keyword evidence="3" id="KW-1003">Cell membrane</keyword>